<dbReference type="Proteomes" id="UP000215590">
    <property type="component" value="Unassembled WGS sequence"/>
</dbReference>
<accession>A0A256FVB8</accession>
<dbReference type="OrthoDB" id="7225982at2"/>
<protein>
    <submittedName>
        <fullName evidence="3">Putative membrane protein</fullName>
    </submittedName>
</protein>
<dbReference type="RefSeq" id="WP_094506896.1">
    <property type="nucleotide sequence ID" value="NZ_JBHEEK010000004.1"/>
</dbReference>
<reference evidence="3 4" key="1">
    <citation type="submission" date="2017-07" db="EMBL/GenBank/DDBJ databases">
        <title>Phylogenetic study on the rhizospheric bacterium Ochrobactrum sp. A44.</title>
        <authorList>
            <person name="Krzyzanowska D.M."/>
            <person name="Ossowicki A."/>
            <person name="Rajewska M."/>
            <person name="Maciag T."/>
            <person name="Kaczynski Z."/>
            <person name="Czerwicka M."/>
            <person name="Jafra S."/>
        </authorList>
    </citation>
    <scope>NUCLEOTIDE SEQUENCE [LARGE SCALE GENOMIC DNA]</scope>
    <source>
        <strain evidence="3 4">DSM 7216</strain>
    </source>
</reference>
<feature type="transmembrane region" description="Helical" evidence="2">
    <location>
        <begin position="7"/>
        <end position="25"/>
    </location>
</feature>
<name>A0A256FVB8_9HYPH</name>
<keyword evidence="2" id="KW-1133">Transmembrane helix</keyword>
<keyword evidence="4" id="KW-1185">Reference proteome</keyword>
<evidence type="ECO:0000256" key="1">
    <source>
        <dbReference type="SAM" id="MobiDB-lite"/>
    </source>
</evidence>
<keyword evidence="2" id="KW-0472">Membrane</keyword>
<evidence type="ECO:0000256" key="2">
    <source>
        <dbReference type="SAM" id="Phobius"/>
    </source>
</evidence>
<organism evidence="3 4">
    <name type="scientific">Brucella thiophenivorans</name>
    <dbReference type="NCBI Taxonomy" id="571255"/>
    <lineage>
        <taxon>Bacteria</taxon>
        <taxon>Pseudomonadati</taxon>
        <taxon>Pseudomonadota</taxon>
        <taxon>Alphaproteobacteria</taxon>
        <taxon>Hyphomicrobiales</taxon>
        <taxon>Brucellaceae</taxon>
        <taxon>Brucella/Ochrobactrum group</taxon>
        <taxon>Brucella</taxon>
    </lineage>
</organism>
<dbReference type="EMBL" id="NNRJ01000019">
    <property type="protein sequence ID" value="OYR18774.1"/>
    <property type="molecule type" value="Genomic_DNA"/>
</dbReference>
<dbReference type="AlphaFoldDB" id="A0A256FVB8"/>
<gene>
    <name evidence="3" type="ORF">CEV31_2111</name>
</gene>
<comment type="caution">
    <text evidence="3">The sequence shown here is derived from an EMBL/GenBank/DDBJ whole genome shotgun (WGS) entry which is preliminary data.</text>
</comment>
<keyword evidence="2" id="KW-0812">Transmembrane</keyword>
<evidence type="ECO:0000313" key="3">
    <source>
        <dbReference type="EMBL" id="OYR18774.1"/>
    </source>
</evidence>
<proteinExistence type="predicted"/>
<sequence length="80" mass="8887">MSVFWRFVVAMIIAVIAILIGIILGDYGPWYLSWLLGTGFMILVAALGGVLFEEQEEAASKKGDGIDIQKSKTPQRHLEY</sequence>
<evidence type="ECO:0000313" key="4">
    <source>
        <dbReference type="Proteomes" id="UP000215590"/>
    </source>
</evidence>
<feature type="region of interest" description="Disordered" evidence="1">
    <location>
        <begin position="60"/>
        <end position="80"/>
    </location>
</feature>
<feature type="transmembrane region" description="Helical" evidence="2">
    <location>
        <begin position="31"/>
        <end position="52"/>
    </location>
</feature>